<dbReference type="Proteomes" id="UP001206925">
    <property type="component" value="Unassembled WGS sequence"/>
</dbReference>
<keyword evidence="2" id="KW-1185">Reference proteome</keyword>
<sequence length="150" mass="17138">VQAPDKCGHHMKVLGVKFYAIVEDGTRKMKNKIIFKVCQRKHSAILGEPELGNQSTRGYRYDWCTKMKNKGYGIRCSHGDDDSPFRVICRDHLNDTPEPYNACPKWFCTTDGTYDDAKYMQVDIEDTLDPLSKIVEPSEASWQIAAICEL</sequence>
<comment type="caution">
    <text evidence="1">The sequence shown here is derived from an EMBL/GenBank/DDBJ whole genome shotgun (WGS) entry which is preliminary data.</text>
</comment>
<protein>
    <submittedName>
        <fullName evidence="1">Uncharacterized protein</fullName>
    </submittedName>
</protein>
<name>A0AAD5GL06_AMBAR</name>
<feature type="non-terminal residue" evidence="1">
    <location>
        <position position="1"/>
    </location>
</feature>
<reference evidence="1" key="1">
    <citation type="submission" date="2022-06" db="EMBL/GenBank/DDBJ databases">
        <title>Uncovering the hologenomic basis of an extraordinary plant invasion.</title>
        <authorList>
            <person name="Bieker V.C."/>
            <person name="Martin M.D."/>
            <person name="Gilbert T."/>
            <person name="Hodgins K."/>
            <person name="Battlay P."/>
            <person name="Petersen B."/>
            <person name="Wilson J."/>
        </authorList>
    </citation>
    <scope>NUCLEOTIDE SEQUENCE</scope>
    <source>
        <strain evidence="1">AA19_3_7</strain>
        <tissue evidence="1">Leaf</tissue>
    </source>
</reference>
<feature type="non-terminal residue" evidence="1">
    <location>
        <position position="150"/>
    </location>
</feature>
<organism evidence="1 2">
    <name type="scientific">Ambrosia artemisiifolia</name>
    <name type="common">Common ragweed</name>
    <dbReference type="NCBI Taxonomy" id="4212"/>
    <lineage>
        <taxon>Eukaryota</taxon>
        <taxon>Viridiplantae</taxon>
        <taxon>Streptophyta</taxon>
        <taxon>Embryophyta</taxon>
        <taxon>Tracheophyta</taxon>
        <taxon>Spermatophyta</taxon>
        <taxon>Magnoliopsida</taxon>
        <taxon>eudicotyledons</taxon>
        <taxon>Gunneridae</taxon>
        <taxon>Pentapetalae</taxon>
        <taxon>asterids</taxon>
        <taxon>campanulids</taxon>
        <taxon>Asterales</taxon>
        <taxon>Asteraceae</taxon>
        <taxon>Asteroideae</taxon>
        <taxon>Heliantheae alliance</taxon>
        <taxon>Heliantheae</taxon>
        <taxon>Ambrosia</taxon>
    </lineage>
</organism>
<proteinExistence type="predicted"/>
<evidence type="ECO:0000313" key="2">
    <source>
        <dbReference type="Proteomes" id="UP001206925"/>
    </source>
</evidence>
<gene>
    <name evidence="1" type="ORF">M8C21_001498</name>
</gene>
<dbReference type="EMBL" id="JAMZMK010006885">
    <property type="protein sequence ID" value="KAI7746845.1"/>
    <property type="molecule type" value="Genomic_DNA"/>
</dbReference>
<dbReference type="AlphaFoldDB" id="A0AAD5GL06"/>
<accession>A0AAD5GL06</accession>
<evidence type="ECO:0000313" key="1">
    <source>
        <dbReference type="EMBL" id="KAI7746845.1"/>
    </source>
</evidence>